<organism evidence="7 8">
    <name type="scientific">Methylobacterium frigidaeris</name>
    <dbReference type="NCBI Taxonomy" id="2038277"/>
    <lineage>
        <taxon>Bacteria</taxon>
        <taxon>Pseudomonadati</taxon>
        <taxon>Pseudomonadota</taxon>
        <taxon>Alphaproteobacteria</taxon>
        <taxon>Hyphomicrobiales</taxon>
        <taxon>Methylobacteriaceae</taxon>
        <taxon>Methylobacterium</taxon>
    </lineage>
</organism>
<evidence type="ECO:0000256" key="6">
    <source>
        <dbReference type="SAM" id="MobiDB-lite"/>
    </source>
</evidence>
<dbReference type="EMBL" id="BPQJ01000067">
    <property type="protein sequence ID" value="GJD66516.1"/>
    <property type="molecule type" value="Genomic_DNA"/>
</dbReference>
<evidence type="ECO:0000256" key="1">
    <source>
        <dbReference type="ARBA" id="ARBA00004167"/>
    </source>
</evidence>
<feature type="region of interest" description="Disordered" evidence="6">
    <location>
        <begin position="513"/>
        <end position="538"/>
    </location>
</feature>
<keyword evidence="2" id="KW-0812">Transmembrane</keyword>
<sequence length="538" mass="56640">MKPASPTISLSVASQQNQKPSHTRVVRVSAYSVATVLALLMTTATLPPLLADQSDRAVINAPISLMTAPIAGEMTRVSASVGQALSPGEAVAQIHNARIDRTTLIALDSKVEELRGSLLAARQKKDSDNAYVAALDIEIRRQVEQTLAKLDGEVAEARARLAAADAEGQSTQAVVRRQQDMVDRNNASIDLLRPTQHKLEAAQFDKDAQAAKLAQKLAELGAVKKNVFVGNDSNSLAVLTQKRRDLAFDAQRLAIEETQLSASLTSLQGLQASERKRLDSLTDARMQASHGGVVLSLGAAQGRHVSPGDSVATLVDCEQAFAVGIFSYRQAQDLAVGTSVRISAAGTTVPERGWVSEILPKTSDRTDQQYAVPFPQTERREMYVLVSLDPTSTPAANGTERAGLVAADGSQVARRTTPCSVGQWVTITRDNGWIPSASVAWKAVASGFTGPDAKAAWGVLASSATRAAQTASDLAVRGATSPEAKQMWGTVTGSVAQAADAVSNGVRQLVAKVSNPSPGVPGSAQAAPARQHSTENTH</sequence>
<evidence type="ECO:0000313" key="7">
    <source>
        <dbReference type="EMBL" id="GJD66516.1"/>
    </source>
</evidence>
<feature type="coiled-coil region" evidence="5">
    <location>
        <begin position="140"/>
        <end position="167"/>
    </location>
</feature>
<evidence type="ECO:0000313" key="8">
    <source>
        <dbReference type="Proteomes" id="UP001055286"/>
    </source>
</evidence>
<evidence type="ECO:0000256" key="3">
    <source>
        <dbReference type="ARBA" id="ARBA00022989"/>
    </source>
</evidence>
<dbReference type="Proteomes" id="UP001055286">
    <property type="component" value="Unassembled WGS sequence"/>
</dbReference>
<proteinExistence type="predicted"/>
<dbReference type="PANTHER" id="PTHR30386:SF26">
    <property type="entry name" value="TRANSPORT PROTEIN COMB"/>
    <property type="match status" value="1"/>
</dbReference>
<dbReference type="GO" id="GO:0016020">
    <property type="term" value="C:membrane"/>
    <property type="evidence" value="ECO:0007669"/>
    <property type="project" value="UniProtKB-SubCell"/>
</dbReference>
<reference evidence="7" key="2">
    <citation type="submission" date="2021-08" db="EMBL/GenBank/DDBJ databases">
        <authorList>
            <person name="Tani A."/>
            <person name="Ola A."/>
            <person name="Ogura Y."/>
            <person name="Katsura K."/>
            <person name="Hayashi T."/>
        </authorList>
    </citation>
    <scope>NUCLEOTIDE SEQUENCE</scope>
    <source>
        <strain evidence="7">JCM 32048</strain>
    </source>
</reference>
<dbReference type="RefSeq" id="WP_238193533.1">
    <property type="nucleotide sequence ID" value="NZ_BPQJ01000067.1"/>
</dbReference>
<keyword evidence="4" id="KW-0472">Membrane</keyword>
<evidence type="ECO:0000256" key="4">
    <source>
        <dbReference type="ARBA" id="ARBA00023136"/>
    </source>
</evidence>
<reference evidence="7" key="1">
    <citation type="journal article" date="2016" name="Front. Microbiol.">
        <title>Genome Sequence of the Piezophilic, Mesophilic Sulfate-Reducing Bacterium Desulfovibrio indicus J2T.</title>
        <authorList>
            <person name="Cao J."/>
            <person name="Maignien L."/>
            <person name="Shao Z."/>
            <person name="Alain K."/>
            <person name="Jebbar M."/>
        </authorList>
    </citation>
    <scope>NUCLEOTIDE SEQUENCE</scope>
    <source>
        <strain evidence="7">JCM 32048</strain>
    </source>
</reference>
<evidence type="ECO:0000256" key="5">
    <source>
        <dbReference type="SAM" id="Coils"/>
    </source>
</evidence>
<protein>
    <submittedName>
        <fullName evidence="7">Chromosome partition protein Smc</fullName>
    </submittedName>
</protein>
<keyword evidence="8" id="KW-1185">Reference proteome</keyword>
<evidence type="ECO:0000256" key="2">
    <source>
        <dbReference type="ARBA" id="ARBA00022692"/>
    </source>
</evidence>
<gene>
    <name evidence="7" type="primary">smc_7</name>
    <name evidence="7" type="ORF">MPEAHAMD_6714</name>
</gene>
<dbReference type="AlphaFoldDB" id="A0AA37HJ68"/>
<dbReference type="PANTHER" id="PTHR30386">
    <property type="entry name" value="MEMBRANE FUSION SUBUNIT OF EMRAB-TOLC MULTIDRUG EFFLUX PUMP"/>
    <property type="match status" value="1"/>
</dbReference>
<keyword evidence="5" id="KW-0175">Coiled coil</keyword>
<comment type="subcellular location">
    <subcellularLocation>
        <location evidence="1">Membrane</location>
        <topology evidence="1">Single-pass membrane protein</topology>
    </subcellularLocation>
</comment>
<comment type="caution">
    <text evidence="7">The sequence shown here is derived from an EMBL/GenBank/DDBJ whole genome shotgun (WGS) entry which is preliminary data.</text>
</comment>
<accession>A0AA37HJ68</accession>
<name>A0AA37HJ68_9HYPH</name>
<dbReference type="InterPro" id="IPR050739">
    <property type="entry name" value="MFP"/>
</dbReference>
<keyword evidence="3" id="KW-1133">Transmembrane helix</keyword>